<gene>
    <name evidence="2" type="ORF">AVEN_268173_1</name>
</gene>
<reference evidence="2 3" key="1">
    <citation type="journal article" date="2019" name="Sci. Rep.">
        <title>Orb-weaving spider Araneus ventricosus genome elucidates the spidroin gene catalogue.</title>
        <authorList>
            <person name="Kono N."/>
            <person name="Nakamura H."/>
            <person name="Ohtoshi R."/>
            <person name="Moran D.A.P."/>
            <person name="Shinohara A."/>
            <person name="Yoshida Y."/>
            <person name="Fujiwara M."/>
            <person name="Mori M."/>
            <person name="Tomita M."/>
            <person name="Arakawa K."/>
        </authorList>
    </citation>
    <scope>NUCLEOTIDE SEQUENCE [LARGE SCALE GENOMIC DNA]</scope>
</reference>
<name>A0A4Y2M6A1_ARAVE</name>
<sequence length="81" mass="9115">MPLHLKLQAEANFIRVTCLRHNVTIYGEELLSGNYEEKASGWSHHPFISFDDNKISTEEDSDAVVQNNTYTNGSKMEEGVG</sequence>
<organism evidence="2 3">
    <name type="scientific">Araneus ventricosus</name>
    <name type="common">Orbweaver spider</name>
    <name type="synonym">Epeira ventricosa</name>
    <dbReference type="NCBI Taxonomy" id="182803"/>
    <lineage>
        <taxon>Eukaryota</taxon>
        <taxon>Metazoa</taxon>
        <taxon>Ecdysozoa</taxon>
        <taxon>Arthropoda</taxon>
        <taxon>Chelicerata</taxon>
        <taxon>Arachnida</taxon>
        <taxon>Araneae</taxon>
        <taxon>Araneomorphae</taxon>
        <taxon>Entelegynae</taxon>
        <taxon>Araneoidea</taxon>
        <taxon>Araneidae</taxon>
        <taxon>Araneus</taxon>
    </lineage>
</organism>
<evidence type="ECO:0000313" key="2">
    <source>
        <dbReference type="EMBL" id="GBN22541.1"/>
    </source>
</evidence>
<feature type="region of interest" description="Disordered" evidence="1">
    <location>
        <begin position="58"/>
        <end position="81"/>
    </location>
</feature>
<accession>A0A4Y2M6A1</accession>
<protein>
    <submittedName>
        <fullName evidence="2">Uncharacterized protein</fullName>
    </submittedName>
</protein>
<proteinExistence type="predicted"/>
<keyword evidence="3" id="KW-1185">Reference proteome</keyword>
<feature type="compositionally biased region" description="Polar residues" evidence="1">
    <location>
        <begin position="64"/>
        <end position="74"/>
    </location>
</feature>
<evidence type="ECO:0000256" key="1">
    <source>
        <dbReference type="SAM" id="MobiDB-lite"/>
    </source>
</evidence>
<dbReference type="Proteomes" id="UP000499080">
    <property type="component" value="Unassembled WGS sequence"/>
</dbReference>
<comment type="caution">
    <text evidence="2">The sequence shown here is derived from an EMBL/GenBank/DDBJ whole genome shotgun (WGS) entry which is preliminary data.</text>
</comment>
<dbReference type="EMBL" id="BGPR01006877">
    <property type="protein sequence ID" value="GBN22541.1"/>
    <property type="molecule type" value="Genomic_DNA"/>
</dbReference>
<evidence type="ECO:0000313" key="3">
    <source>
        <dbReference type="Proteomes" id="UP000499080"/>
    </source>
</evidence>
<dbReference type="AlphaFoldDB" id="A0A4Y2M6A1"/>